<feature type="transmembrane region" description="Helical" evidence="1">
    <location>
        <begin position="31"/>
        <end position="53"/>
    </location>
</feature>
<dbReference type="AlphaFoldDB" id="A0AAJ2TQH9"/>
<dbReference type="EMBL" id="JAXRVB010000009">
    <property type="protein sequence ID" value="MDZ5764927.1"/>
    <property type="molecule type" value="Genomic_DNA"/>
</dbReference>
<organism evidence="2 3">
    <name type="scientific">Stenotrophomonas maltophilia</name>
    <name type="common">Pseudomonas maltophilia</name>
    <name type="synonym">Xanthomonas maltophilia</name>
    <dbReference type="NCBI Taxonomy" id="40324"/>
    <lineage>
        <taxon>Bacteria</taxon>
        <taxon>Pseudomonadati</taxon>
        <taxon>Pseudomonadota</taxon>
        <taxon>Gammaproteobacteria</taxon>
        <taxon>Lysobacterales</taxon>
        <taxon>Lysobacteraceae</taxon>
        <taxon>Stenotrophomonas</taxon>
        <taxon>Stenotrophomonas maltophilia group</taxon>
    </lineage>
</organism>
<keyword evidence="1" id="KW-0812">Transmembrane</keyword>
<evidence type="ECO:0008006" key="4">
    <source>
        <dbReference type="Google" id="ProtNLM"/>
    </source>
</evidence>
<feature type="transmembrane region" description="Helical" evidence="1">
    <location>
        <begin position="65"/>
        <end position="84"/>
    </location>
</feature>
<evidence type="ECO:0000313" key="2">
    <source>
        <dbReference type="EMBL" id="MDZ5764927.1"/>
    </source>
</evidence>
<keyword evidence="1" id="KW-1133">Transmembrane helix</keyword>
<sequence>MVFLGVYAYENGRYYFLKVAPEFIDLSLNRLLAGGAVIGALAVTLVGFTLWMWRYSANGRLDKRLLAAFLALSVFVALPVLLWLQEVPSFLIKSGPPTLLKDVIAMLVGFVSFAVASAVVDVVRRSVERTNIAARIAAINANRSADIGAKGAIGRAAKDEADTEVQGVPQIQAGKQLSKRAPVAFLSPWKFLAAIGLLFWTAVVFAGLGYRVERSYNSRLCLADRFVADVRGDSLLLKSFNPKTGEILSPIEVVETNGIDLDKCSPRLVGASGLVLWP</sequence>
<dbReference type="RefSeq" id="WP_143567711.1">
    <property type="nucleotide sequence ID" value="NZ_JAXRVB010000009.1"/>
</dbReference>
<keyword evidence="1" id="KW-0472">Membrane</keyword>
<dbReference type="Proteomes" id="UP001288387">
    <property type="component" value="Unassembled WGS sequence"/>
</dbReference>
<feature type="transmembrane region" description="Helical" evidence="1">
    <location>
        <begin position="104"/>
        <end position="123"/>
    </location>
</feature>
<feature type="transmembrane region" description="Helical" evidence="1">
    <location>
        <begin position="189"/>
        <end position="210"/>
    </location>
</feature>
<accession>A0AAJ2TQH9</accession>
<proteinExistence type="predicted"/>
<comment type="caution">
    <text evidence="2">The sequence shown here is derived from an EMBL/GenBank/DDBJ whole genome shotgun (WGS) entry which is preliminary data.</text>
</comment>
<name>A0AAJ2TQH9_STEMA</name>
<evidence type="ECO:0000256" key="1">
    <source>
        <dbReference type="SAM" id="Phobius"/>
    </source>
</evidence>
<protein>
    <recommendedName>
        <fullName evidence="4">Transmembrane protein</fullName>
    </recommendedName>
</protein>
<gene>
    <name evidence="2" type="ORF">U4I38_10635</name>
</gene>
<evidence type="ECO:0000313" key="3">
    <source>
        <dbReference type="Proteomes" id="UP001288387"/>
    </source>
</evidence>
<reference evidence="2" key="1">
    <citation type="submission" date="2023-12" db="EMBL/GenBank/DDBJ databases">
        <title>'Antibacterial potential of Stenotrophomonas maltophilia cystic fibrosis isolates' (manuscript under preparation).</title>
        <authorList>
            <person name="Crisan C.V."/>
            <person name="Pettis M."/>
            <person name="Goldberg J.B."/>
        </authorList>
    </citation>
    <scope>NUCLEOTIDE SEQUENCE</scope>
    <source>
        <strain evidence="2">CCV129</strain>
    </source>
</reference>